<dbReference type="PANTHER" id="PTHR43649">
    <property type="entry name" value="ARABINOSE-BINDING PROTEIN-RELATED"/>
    <property type="match status" value="1"/>
</dbReference>
<accession>A0ABW4RSJ1</accession>
<feature type="signal peptide" evidence="1">
    <location>
        <begin position="1"/>
        <end position="24"/>
    </location>
</feature>
<feature type="chain" id="PRO_5046204590" evidence="1">
    <location>
        <begin position="25"/>
        <end position="443"/>
    </location>
</feature>
<dbReference type="InterPro" id="IPR050490">
    <property type="entry name" value="Bact_solute-bd_prot1"/>
</dbReference>
<dbReference type="Pfam" id="PF01547">
    <property type="entry name" value="SBP_bac_1"/>
    <property type="match status" value="1"/>
</dbReference>
<dbReference type="EMBL" id="JBHUFZ010000007">
    <property type="protein sequence ID" value="MFD1889156.1"/>
    <property type="molecule type" value="Genomic_DNA"/>
</dbReference>
<evidence type="ECO:0000313" key="2">
    <source>
        <dbReference type="EMBL" id="MFD1889156.1"/>
    </source>
</evidence>
<organism evidence="2 3">
    <name type="scientific">Luteococcus peritonei</name>
    <dbReference type="NCBI Taxonomy" id="88874"/>
    <lineage>
        <taxon>Bacteria</taxon>
        <taxon>Bacillati</taxon>
        <taxon>Actinomycetota</taxon>
        <taxon>Actinomycetes</taxon>
        <taxon>Propionibacteriales</taxon>
        <taxon>Propionibacteriaceae</taxon>
        <taxon>Luteococcus</taxon>
    </lineage>
</organism>
<comment type="caution">
    <text evidence="2">The sequence shown here is derived from an EMBL/GenBank/DDBJ whole genome shotgun (WGS) entry which is preliminary data.</text>
</comment>
<dbReference type="PROSITE" id="PS51257">
    <property type="entry name" value="PROKAR_LIPOPROTEIN"/>
    <property type="match status" value="1"/>
</dbReference>
<dbReference type="PANTHER" id="PTHR43649:SF12">
    <property type="entry name" value="DIACETYLCHITOBIOSE BINDING PROTEIN DASA"/>
    <property type="match status" value="1"/>
</dbReference>
<protein>
    <submittedName>
        <fullName evidence="2">ABC transporter substrate-binding protein</fullName>
    </submittedName>
</protein>
<evidence type="ECO:0000313" key="3">
    <source>
        <dbReference type="Proteomes" id="UP001597326"/>
    </source>
</evidence>
<dbReference type="CDD" id="cd13585">
    <property type="entry name" value="PBP2_TMBP_like"/>
    <property type="match status" value="1"/>
</dbReference>
<dbReference type="Gene3D" id="3.40.190.10">
    <property type="entry name" value="Periplasmic binding protein-like II"/>
    <property type="match status" value="2"/>
</dbReference>
<evidence type="ECO:0000256" key="1">
    <source>
        <dbReference type="SAM" id="SignalP"/>
    </source>
</evidence>
<keyword evidence="3" id="KW-1185">Reference proteome</keyword>
<sequence>MNNFSRRTVLKGTLAALALGPALAACGGKDSDSTSGSSASGSAAGGATLTYWASNQGTSLDNDKEVLTPILAEFTKQTGNKVNLEVIGWGDLQTRIQTAVTSGQGPDVVNIGNTWAVSLQATDGFLELGDAEMEAIGGKDKFVETALQTGGAEGTAPTSVPLYGLAYGLFYNKKMFADAGLKPPTTWEELVSCAQKLTKGNVYGMSLAAGSYTENNHFAFINACQNGAELFDKDGKPTFTGDGVVDGILRYLDLMQKDKVVNTSNAQYDNGTKSVTDFAKGKAAMILNQNNAVATILSNGMDISNVGVVPFPAPASAPDKTASHVAGINLSIMKNTKNKDASLAFMKYMTSPEVQEKLGTPFNSLPVLKDGKATFSTDPEMLKIFPEIYNTRSKPLPLVPSEDQFETNVGKAMNNMFAKIATGGTVTRDEIKAAMQTAQDAIR</sequence>
<dbReference type="Proteomes" id="UP001597326">
    <property type="component" value="Unassembled WGS sequence"/>
</dbReference>
<proteinExistence type="predicted"/>
<dbReference type="PROSITE" id="PS51318">
    <property type="entry name" value="TAT"/>
    <property type="match status" value="1"/>
</dbReference>
<dbReference type="SUPFAM" id="SSF53850">
    <property type="entry name" value="Periplasmic binding protein-like II"/>
    <property type="match status" value="1"/>
</dbReference>
<dbReference type="RefSeq" id="WP_343873895.1">
    <property type="nucleotide sequence ID" value="NZ_BAAAIX010000021.1"/>
</dbReference>
<dbReference type="InterPro" id="IPR006059">
    <property type="entry name" value="SBP"/>
</dbReference>
<keyword evidence="1" id="KW-0732">Signal</keyword>
<name>A0ABW4RSJ1_9ACTN</name>
<dbReference type="InterPro" id="IPR006311">
    <property type="entry name" value="TAT_signal"/>
</dbReference>
<gene>
    <name evidence="2" type="ORF">ACFSCS_03015</name>
</gene>
<reference evidence="3" key="1">
    <citation type="journal article" date="2019" name="Int. J. Syst. Evol. Microbiol.">
        <title>The Global Catalogue of Microorganisms (GCM) 10K type strain sequencing project: providing services to taxonomists for standard genome sequencing and annotation.</title>
        <authorList>
            <consortium name="The Broad Institute Genomics Platform"/>
            <consortium name="The Broad Institute Genome Sequencing Center for Infectious Disease"/>
            <person name="Wu L."/>
            <person name="Ma J."/>
        </authorList>
    </citation>
    <scope>NUCLEOTIDE SEQUENCE [LARGE SCALE GENOMIC DNA]</scope>
    <source>
        <strain evidence="3">CAIM 431</strain>
    </source>
</reference>